<sequence length="1351" mass="143608">MSAQTGQDARFGAWLQSLGPGGGGDTLLHFVPSSENSVELTHAHPSGLAQLLAGRRTRLSTLLRDPVQYTQARRTARAISSTIADVAAQRGIEVGYLATGLVTWRALRQSGNDFYSAPVMLGHVSMERREGVDDEELQLVERSTPNPALLRHLSHTFGVKIEAKELIDAAYVTARFDPTAPLTVLREALRDVPGLVVADRMVLSTFADVADPADPSVVSPEHPVVAALMQSVGDTTILPGPRRRTPRGQAGPAAGSGSAQAEAQPDGAVPGAAVPDAGETNAAKADSAGAGSAASGAADSGSDESGSGRSGEPASGGSKDAGQTSSTPIVDPAGAASAAPAGPAGASTAATDAASRATGAPASERLVPQTLRDDVATPGSDLRDPSDELLVLDADEDQFAALDLVSAGRSVTVSAPPGTGGTTFAVNAAVRLAAQGKRVLVVAEREQSVSDFLGSLAQVGLDSLALPLRRDVDAEELRRRLVEAVLRNERTTEPHAQQNQTLLRDRRLALIEHVRSLRSVRPRWKASPLQAMRELARVTSRVPAPSTTVRLKRSVLDAMPDRAPVAEQLQRAADLGAFDEATALSPWFGARLRHRGEAEQAVELVRGLGKDVPPLRAKLESTAKATRIKPVRTFAQWGKTLRLLVDVRRSLDKFEPDIFDKAVDDLIAATGSPHWRKQRGIEMSSMTRSRLRRVAKEYVRPGVHIEDLHTALIQVQEQRKAWELLATDQRYPSVPTGLEEVLSTFREVLARLEKLEKVLPTPPAGERVLSKLALAELQSTLESLSAAEKDLSTLPERTILLETLREQGLGDLVDDFKRRSVLKELIPSELDQAWWQSVLEAMVSGDDYLALQDGQTLARVQSDFARSDAKHVGAGAEEVRYRLSRKWKGGLADHRVAARDLRALLKIGDPSVAQLAALSPDLVGALVPIWVGAPLYLPSALPRWSRFDVTILLDAESLSLVAGLGAIGRSDQVIAIGDPVSGAPRPLTVSVDPGEASHARRVPLSAYEALAGVTPRRALTRVHRPIDDRLVHAASPSYERGLSAYPSPGGADPAAAVITVDGATALAGSGAVETTPAEVAAVVKLVFEQLENHPERSLAVIAGNQQHARAVAKAVGAAMAHHPDTESSFRRSHEPFVVTTAERLQGLRRDAVIFTLGFGRTPHGRPVHDFGTLATPSGARAVGAALLAGREWMRIVAAFSASELDAERLRHGAAKLVAAMRAVESPAHVSDSAQVEDPLLGDLAERLRVWGLTVVHEHAPGVDLAVFPPEGSQAVPVAVVSDGSDTYASASVRSRSRIVPTELARRGWNPTQVWTIDVFSDPAAVARQIAGELGLRTPRGRHDATAASEQD</sequence>
<keyword evidence="2" id="KW-0378">Hydrolase</keyword>
<feature type="compositionally biased region" description="Basic and acidic residues" evidence="1">
    <location>
        <begin position="371"/>
        <end position="383"/>
    </location>
</feature>
<feature type="compositionally biased region" description="Low complexity" evidence="1">
    <location>
        <begin position="248"/>
        <end position="311"/>
    </location>
</feature>
<dbReference type="SUPFAM" id="SSF52540">
    <property type="entry name" value="P-loop containing nucleoside triphosphate hydrolases"/>
    <property type="match status" value="1"/>
</dbReference>
<keyword evidence="2" id="KW-0547">Nucleotide-binding</keyword>
<organism evidence="2 3">
    <name type="scientific">Galactobacter caseinivorans</name>
    <dbReference type="NCBI Taxonomy" id="2676123"/>
    <lineage>
        <taxon>Bacteria</taxon>
        <taxon>Bacillati</taxon>
        <taxon>Actinomycetota</taxon>
        <taxon>Actinomycetes</taxon>
        <taxon>Micrococcales</taxon>
        <taxon>Micrococcaceae</taxon>
        <taxon>Galactobacter</taxon>
    </lineage>
</organism>
<dbReference type="Proteomes" id="UP000273119">
    <property type="component" value="Unassembled WGS sequence"/>
</dbReference>
<protein>
    <submittedName>
        <fullName evidence="2">DNA helicase</fullName>
    </submittedName>
</protein>
<name>A0A496PLU9_9MICC</name>
<dbReference type="Gene3D" id="3.40.50.300">
    <property type="entry name" value="P-loop containing nucleotide triphosphate hydrolases"/>
    <property type="match status" value="2"/>
</dbReference>
<keyword evidence="2" id="KW-0347">Helicase</keyword>
<dbReference type="RefSeq" id="WP_121483781.1">
    <property type="nucleotide sequence ID" value="NZ_QQXL01000001.1"/>
</dbReference>
<accession>A0A496PLU9</accession>
<proteinExistence type="predicted"/>
<evidence type="ECO:0000313" key="2">
    <source>
        <dbReference type="EMBL" id="RKW71518.1"/>
    </source>
</evidence>
<gene>
    <name evidence="2" type="ORF">DWQ67_01340</name>
</gene>
<evidence type="ECO:0000256" key="1">
    <source>
        <dbReference type="SAM" id="MobiDB-lite"/>
    </source>
</evidence>
<keyword evidence="3" id="KW-1185">Reference proteome</keyword>
<dbReference type="InterPro" id="IPR027417">
    <property type="entry name" value="P-loop_NTPase"/>
</dbReference>
<feature type="region of interest" description="Disordered" evidence="1">
    <location>
        <begin position="233"/>
        <end position="383"/>
    </location>
</feature>
<reference evidence="2 3" key="1">
    <citation type="submission" date="2018-07" db="EMBL/GenBank/DDBJ databases">
        <title>Arthrobacter sp. nov., isolated from raw cow's milk with high bacterial count.</title>
        <authorList>
            <person name="Hahne J."/>
            <person name="Isele D."/>
            <person name="Lipski A."/>
        </authorList>
    </citation>
    <scope>NUCLEOTIDE SEQUENCE [LARGE SCALE GENOMIC DNA]</scope>
    <source>
        <strain evidence="2 3">JZ R-183</strain>
    </source>
</reference>
<dbReference type="EMBL" id="QQXL01000001">
    <property type="protein sequence ID" value="RKW71518.1"/>
    <property type="molecule type" value="Genomic_DNA"/>
</dbReference>
<keyword evidence="2" id="KW-0067">ATP-binding</keyword>
<dbReference type="GO" id="GO:0004386">
    <property type="term" value="F:helicase activity"/>
    <property type="evidence" value="ECO:0007669"/>
    <property type="project" value="UniProtKB-KW"/>
</dbReference>
<comment type="caution">
    <text evidence="2">The sequence shown here is derived from an EMBL/GenBank/DDBJ whole genome shotgun (WGS) entry which is preliminary data.</text>
</comment>
<evidence type="ECO:0000313" key="3">
    <source>
        <dbReference type="Proteomes" id="UP000273119"/>
    </source>
</evidence>
<feature type="compositionally biased region" description="Low complexity" evidence="1">
    <location>
        <begin position="332"/>
        <end position="363"/>
    </location>
</feature>